<accession>A0AAN6VIG6</accession>
<dbReference type="Proteomes" id="UP001302745">
    <property type="component" value="Unassembled WGS sequence"/>
</dbReference>
<comment type="caution">
    <text evidence="2">The sequence shown here is derived from an EMBL/GenBank/DDBJ whole genome shotgun (WGS) entry which is preliminary data.</text>
</comment>
<dbReference type="InterPro" id="IPR036928">
    <property type="entry name" value="AS_sf"/>
</dbReference>
<dbReference type="AlphaFoldDB" id="A0AAN6VIG6"/>
<gene>
    <name evidence="2" type="ORF">C8A00DRAFT_35444</name>
</gene>
<keyword evidence="1" id="KW-1133">Transmembrane helix</keyword>
<protein>
    <submittedName>
        <fullName evidence="2">Uncharacterized protein</fullName>
    </submittedName>
</protein>
<sequence length="419" mass="44627">MSEEDCMMQCAFRSVLAVGYLLVDAILLPRRDTIIRRGRQVQDTLRLPNCLRVFSDRLEPGMTDCQIRIAGQFSVFAGLFVVLGSIVALLEGTMLDPGIIVATGSLYPAYRLYEDFAGAFTEPLIPIPDGRFQPMSAKIPGSSSLNYTSLSKTRPSYPKTIYTLGFSTTADTPAQRVLIDFANALAKFVNGNVTMLNLTAEWAASKPAEAGNVTLDQFLNTTYAAVAYATLITKDQTALVRDPFYRDYAAAHSNRRPFIDPGPSLRWSYGNSLPATAPSSAQAAKALFQTWFTTHILPPTLLNNNNNSSSSSNKNQCSSSLILYPGSEGEPFPRNLVFSGVPDSVFPVGGEVAALSAITGVEETLPVVVSVLAARGCDGLLARLAQELVEGGVVRVPPVGASGGGVDDAEGVGGAAVID</sequence>
<dbReference type="SUPFAM" id="SSF75304">
    <property type="entry name" value="Amidase signature (AS) enzymes"/>
    <property type="match status" value="1"/>
</dbReference>
<keyword evidence="1" id="KW-0812">Transmembrane</keyword>
<proteinExistence type="predicted"/>
<keyword evidence="1" id="KW-0472">Membrane</keyword>
<reference evidence="2" key="2">
    <citation type="submission" date="2023-05" db="EMBL/GenBank/DDBJ databases">
        <authorList>
            <consortium name="Lawrence Berkeley National Laboratory"/>
            <person name="Steindorff A."/>
            <person name="Hensen N."/>
            <person name="Bonometti L."/>
            <person name="Westerberg I."/>
            <person name="Brannstrom I.O."/>
            <person name="Guillou S."/>
            <person name="Cros-Aarteil S."/>
            <person name="Calhoun S."/>
            <person name="Haridas S."/>
            <person name="Kuo A."/>
            <person name="Mondo S."/>
            <person name="Pangilinan J."/>
            <person name="Riley R."/>
            <person name="Labutti K."/>
            <person name="Andreopoulos B."/>
            <person name="Lipzen A."/>
            <person name="Chen C."/>
            <person name="Yanf M."/>
            <person name="Daum C."/>
            <person name="Ng V."/>
            <person name="Clum A."/>
            <person name="Ohm R."/>
            <person name="Martin F."/>
            <person name="Silar P."/>
            <person name="Natvig D."/>
            <person name="Lalanne C."/>
            <person name="Gautier V."/>
            <person name="Ament-Velasquez S.L."/>
            <person name="Kruys A."/>
            <person name="Hutchinson M.I."/>
            <person name="Powell A.J."/>
            <person name="Barry K."/>
            <person name="Miller A.N."/>
            <person name="Grigoriev I.V."/>
            <person name="Debuchy R."/>
            <person name="Gladieux P."/>
            <person name="Thoren M.H."/>
            <person name="Johannesson H."/>
        </authorList>
    </citation>
    <scope>NUCLEOTIDE SEQUENCE</scope>
    <source>
        <strain evidence="2">CBS 538.74</strain>
    </source>
</reference>
<dbReference type="EMBL" id="MU856996">
    <property type="protein sequence ID" value="KAK4151874.1"/>
    <property type="molecule type" value="Genomic_DNA"/>
</dbReference>
<reference evidence="2" key="1">
    <citation type="journal article" date="2023" name="Mol. Phylogenet. Evol.">
        <title>Genome-scale phylogeny and comparative genomics of the fungal order Sordariales.</title>
        <authorList>
            <person name="Hensen N."/>
            <person name="Bonometti L."/>
            <person name="Westerberg I."/>
            <person name="Brannstrom I.O."/>
            <person name="Guillou S."/>
            <person name="Cros-Aarteil S."/>
            <person name="Calhoun S."/>
            <person name="Haridas S."/>
            <person name="Kuo A."/>
            <person name="Mondo S."/>
            <person name="Pangilinan J."/>
            <person name="Riley R."/>
            <person name="LaButti K."/>
            <person name="Andreopoulos B."/>
            <person name="Lipzen A."/>
            <person name="Chen C."/>
            <person name="Yan M."/>
            <person name="Daum C."/>
            <person name="Ng V."/>
            <person name="Clum A."/>
            <person name="Steindorff A."/>
            <person name="Ohm R.A."/>
            <person name="Martin F."/>
            <person name="Silar P."/>
            <person name="Natvig D.O."/>
            <person name="Lalanne C."/>
            <person name="Gautier V."/>
            <person name="Ament-Velasquez S.L."/>
            <person name="Kruys A."/>
            <person name="Hutchinson M.I."/>
            <person name="Powell A.J."/>
            <person name="Barry K."/>
            <person name="Miller A.N."/>
            <person name="Grigoriev I.V."/>
            <person name="Debuchy R."/>
            <person name="Gladieux P."/>
            <person name="Hiltunen Thoren M."/>
            <person name="Johannesson H."/>
        </authorList>
    </citation>
    <scope>NUCLEOTIDE SEQUENCE</scope>
    <source>
        <strain evidence="2">CBS 538.74</strain>
    </source>
</reference>
<evidence type="ECO:0000313" key="3">
    <source>
        <dbReference type="Proteomes" id="UP001302745"/>
    </source>
</evidence>
<name>A0AAN6VIG6_9PEZI</name>
<evidence type="ECO:0000256" key="1">
    <source>
        <dbReference type="SAM" id="Phobius"/>
    </source>
</evidence>
<feature type="transmembrane region" description="Helical" evidence="1">
    <location>
        <begin position="69"/>
        <end position="90"/>
    </location>
</feature>
<evidence type="ECO:0000313" key="2">
    <source>
        <dbReference type="EMBL" id="KAK4151874.1"/>
    </source>
</evidence>
<organism evidence="2 3">
    <name type="scientific">Chaetomidium leptoderma</name>
    <dbReference type="NCBI Taxonomy" id="669021"/>
    <lineage>
        <taxon>Eukaryota</taxon>
        <taxon>Fungi</taxon>
        <taxon>Dikarya</taxon>
        <taxon>Ascomycota</taxon>
        <taxon>Pezizomycotina</taxon>
        <taxon>Sordariomycetes</taxon>
        <taxon>Sordariomycetidae</taxon>
        <taxon>Sordariales</taxon>
        <taxon>Chaetomiaceae</taxon>
        <taxon>Chaetomidium</taxon>
    </lineage>
</organism>
<keyword evidence="3" id="KW-1185">Reference proteome</keyword>
<feature type="transmembrane region" description="Helical" evidence="1">
    <location>
        <begin position="12"/>
        <end position="29"/>
    </location>
</feature>